<dbReference type="PANTHER" id="PTHR33110">
    <property type="entry name" value="F-BOX/KELCH-REPEAT PROTEIN-RELATED"/>
    <property type="match status" value="1"/>
</dbReference>
<comment type="caution">
    <text evidence="2">The sequence shown here is derived from an EMBL/GenBank/DDBJ whole genome shotgun (WGS) entry which is preliminary data.</text>
</comment>
<protein>
    <submittedName>
        <fullName evidence="2">F-box protein</fullName>
    </submittedName>
</protein>
<dbReference type="AlphaFoldDB" id="A0A7J7DTW0"/>
<evidence type="ECO:0000313" key="3">
    <source>
        <dbReference type="Proteomes" id="UP000593562"/>
    </source>
</evidence>
<dbReference type="CDD" id="cd09917">
    <property type="entry name" value="F-box_SF"/>
    <property type="match status" value="1"/>
</dbReference>
<dbReference type="SMART" id="SM00256">
    <property type="entry name" value="FBOX"/>
    <property type="match status" value="1"/>
</dbReference>
<accession>A0A7J7DTW0</accession>
<dbReference type="Pfam" id="PF03478">
    <property type="entry name" value="Beta-prop_KIB1-4"/>
    <property type="match status" value="1"/>
</dbReference>
<name>A0A7J7DTW0_TRIWF</name>
<dbReference type="InterPro" id="IPR005174">
    <property type="entry name" value="KIB1-4_b-propeller"/>
</dbReference>
<dbReference type="Pfam" id="PF00646">
    <property type="entry name" value="F-box"/>
    <property type="match status" value="1"/>
</dbReference>
<feature type="domain" description="F-box" evidence="1">
    <location>
        <begin position="22"/>
        <end position="62"/>
    </location>
</feature>
<reference evidence="2 3" key="1">
    <citation type="journal article" date="2020" name="Nat. Commun.">
        <title>Genome of Tripterygium wilfordii and identification of cytochrome P450 involved in triptolide biosynthesis.</title>
        <authorList>
            <person name="Tu L."/>
            <person name="Su P."/>
            <person name="Zhang Z."/>
            <person name="Gao L."/>
            <person name="Wang J."/>
            <person name="Hu T."/>
            <person name="Zhou J."/>
            <person name="Zhang Y."/>
            <person name="Zhao Y."/>
            <person name="Liu Y."/>
            <person name="Song Y."/>
            <person name="Tong Y."/>
            <person name="Lu Y."/>
            <person name="Yang J."/>
            <person name="Xu C."/>
            <person name="Jia M."/>
            <person name="Peters R.J."/>
            <person name="Huang L."/>
            <person name="Gao W."/>
        </authorList>
    </citation>
    <scope>NUCLEOTIDE SEQUENCE [LARGE SCALE GENOMIC DNA]</scope>
    <source>
        <strain evidence="3">cv. XIE 37</strain>
        <tissue evidence="2">Leaf</tissue>
    </source>
</reference>
<organism evidence="2 3">
    <name type="scientific">Tripterygium wilfordii</name>
    <name type="common">Thunder God vine</name>
    <dbReference type="NCBI Taxonomy" id="458696"/>
    <lineage>
        <taxon>Eukaryota</taxon>
        <taxon>Viridiplantae</taxon>
        <taxon>Streptophyta</taxon>
        <taxon>Embryophyta</taxon>
        <taxon>Tracheophyta</taxon>
        <taxon>Spermatophyta</taxon>
        <taxon>Magnoliopsida</taxon>
        <taxon>eudicotyledons</taxon>
        <taxon>Gunneridae</taxon>
        <taxon>Pentapetalae</taxon>
        <taxon>rosids</taxon>
        <taxon>fabids</taxon>
        <taxon>Celastrales</taxon>
        <taxon>Celastraceae</taxon>
        <taxon>Tripterygium</taxon>
    </lineage>
</organism>
<sequence>MATNEKRCRFGKDKYRDWEKGLPDGILDMIVERLDFIHCLTFSKVCKSWRSVVRYASIRNPLRGCPWLVTVSPKPADGAERVSFCSMTEMKGRCMEISGRGNVVYMCGSVQDWLIVKTQLHSCNKVLWALLNPFTGAKVFLPALRLPGNKLVLSGSPFESNCVYMTLTKPSLKFSLWTKGAPIWTEVEVRYEIKQEPEPLTDAAFCNGNFYFLTKNYNIQRLDAAYASSAIRRRSTSEIKTSFYRVEMPCWPKGQFFKYLMESSGDILLVIRFFRYVITCSFTIYRLDIGRKEWVKLDDLGDQILFLGKTTSRSYSAKELGFVRGNCIFFTDVYRYNRYKSETNFLDWGIFCLDDKRFGSFFYPSKECSSEPVWITAPLWWYLFGERPLYETKINLNPGVIWYR</sequence>
<dbReference type="EMBL" id="JAAARO010000004">
    <property type="protein sequence ID" value="KAF5749566.1"/>
    <property type="molecule type" value="Genomic_DNA"/>
</dbReference>
<evidence type="ECO:0000259" key="1">
    <source>
        <dbReference type="SMART" id="SM00256"/>
    </source>
</evidence>
<dbReference type="PANTHER" id="PTHR33110:SF134">
    <property type="entry name" value="OS09G0565350 PROTEIN"/>
    <property type="match status" value="1"/>
</dbReference>
<dbReference type="Proteomes" id="UP000593562">
    <property type="component" value="Unassembled WGS sequence"/>
</dbReference>
<proteinExistence type="predicted"/>
<dbReference type="SUPFAM" id="SSF81383">
    <property type="entry name" value="F-box domain"/>
    <property type="match status" value="1"/>
</dbReference>
<keyword evidence="3" id="KW-1185">Reference proteome</keyword>
<dbReference type="InParanoid" id="A0A7J7DTW0"/>
<dbReference type="OrthoDB" id="642536at2759"/>
<evidence type="ECO:0000313" key="2">
    <source>
        <dbReference type="EMBL" id="KAF5749566.1"/>
    </source>
</evidence>
<dbReference type="InterPro" id="IPR001810">
    <property type="entry name" value="F-box_dom"/>
</dbReference>
<dbReference type="Gene3D" id="1.20.1280.50">
    <property type="match status" value="1"/>
</dbReference>
<gene>
    <name evidence="2" type="ORF">HS088_TW04G01536</name>
</gene>
<dbReference type="InterPro" id="IPR036047">
    <property type="entry name" value="F-box-like_dom_sf"/>
</dbReference>